<feature type="region of interest" description="Disordered" evidence="1">
    <location>
        <begin position="1"/>
        <end position="87"/>
    </location>
</feature>
<evidence type="ECO:0000313" key="3">
    <source>
        <dbReference type="Proteomes" id="UP001266305"/>
    </source>
</evidence>
<evidence type="ECO:0000256" key="1">
    <source>
        <dbReference type="SAM" id="MobiDB-lite"/>
    </source>
</evidence>
<gene>
    <name evidence="2" type="ORF">P7K49_036626</name>
</gene>
<protein>
    <submittedName>
        <fullName evidence="2">Uncharacterized protein</fullName>
    </submittedName>
</protein>
<proteinExistence type="predicted"/>
<accession>A0ABQ9TKX2</accession>
<reference evidence="2 3" key="1">
    <citation type="submission" date="2023-05" db="EMBL/GenBank/DDBJ databases">
        <title>B98-5 Cell Line De Novo Hybrid Assembly: An Optical Mapping Approach.</title>
        <authorList>
            <person name="Kananen K."/>
            <person name="Auerbach J.A."/>
            <person name="Kautto E."/>
            <person name="Blachly J.S."/>
        </authorList>
    </citation>
    <scope>NUCLEOTIDE SEQUENCE [LARGE SCALE GENOMIC DNA]</scope>
    <source>
        <strain evidence="2">B95-8</strain>
        <tissue evidence="2">Cell line</tissue>
    </source>
</reference>
<comment type="caution">
    <text evidence="2">The sequence shown here is derived from an EMBL/GenBank/DDBJ whole genome shotgun (WGS) entry which is preliminary data.</text>
</comment>
<keyword evidence="3" id="KW-1185">Reference proteome</keyword>
<evidence type="ECO:0000313" key="2">
    <source>
        <dbReference type="EMBL" id="KAK2085326.1"/>
    </source>
</evidence>
<dbReference type="Proteomes" id="UP001266305">
    <property type="component" value="Unassembled WGS sequence"/>
</dbReference>
<dbReference type="EMBL" id="JASSZA010000021">
    <property type="protein sequence ID" value="KAK2085326.1"/>
    <property type="molecule type" value="Genomic_DNA"/>
</dbReference>
<feature type="compositionally biased region" description="Polar residues" evidence="1">
    <location>
        <begin position="43"/>
        <end position="52"/>
    </location>
</feature>
<sequence length="149" mass="16273">MASQEPALLLRQPSPVGRLHYGNRPPALLRASVSSVHPGKCTHSASLKNYKSQKPMERHPNGQPPGRGPGHHWLRRHEGARSCSPHQVLSLREAPDARPLQIRGGEPGLRGAGRSRLRCRTLTALPPAFRVDGMCSRYSQDRGSGTIAD</sequence>
<name>A0ABQ9TKX2_SAGOE</name>
<organism evidence="2 3">
    <name type="scientific">Saguinus oedipus</name>
    <name type="common">Cotton-top tamarin</name>
    <name type="synonym">Oedipomidas oedipus</name>
    <dbReference type="NCBI Taxonomy" id="9490"/>
    <lineage>
        <taxon>Eukaryota</taxon>
        <taxon>Metazoa</taxon>
        <taxon>Chordata</taxon>
        <taxon>Craniata</taxon>
        <taxon>Vertebrata</taxon>
        <taxon>Euteleostomi</taxon>
        <taxon>Mammalia</taxon>
        <taxon>Eutheria</taxon>
        <taxon>Euarchontoglires</taxon>
        <taxon>Primates</taxon>
        <taxon>Haplorrhini</taxon>
        <taxon>Platyrrhini</taxon>
        <taxon>Cebidae</taxon>
        <taxon>Callitrichinae</taxon>
        <taxon>Saguinus</taxon>
    </lineage>
</organism>